<evidence type="ECO:0000256" key="1">
    <source>
        <dbReference type="SAM" id="MobiDB-lite"/>
    </source>
</evidence>
<reference evidence="2 3" key="1">
    <citation type="submission" date="2017-02" db="EMBL/GenBank/DDBJ databases">
        <authorList>
            <person name="Peterson S.W."/>
        </authorList>
    </citation>
    <scope>NUCLEOTIDE SEQUENCE [LARGE SCALE GENOMIC DNA]</scope>
    <source>
        <strain evidence="2 3">S285</strain>
    </source>
</reference>
<dbReference type="EMBL" id="CP019948">
    <property type="protein sequence ID" value="ARN81173.1"/>
    <property type="molecule type" value="Genomic_DNA"/>
</dbReference>
<evidence type="ECO:0000313" key="3">
    <source>
        <dbReference type="Proteomes" id="UP000193978"/>
    </source>
</evidence>
<protein>
    <submittedName>
        <fullName evidence="2">Uncharacterized protein</fullName>
    </submittedName>
</protein>
<dbReference type="RefSeq" id="WP_085771260.1">
    <property type="nucleotide sequence ID" value="NZ_AP027149.1"/>
</dbReference>
<dbReference type="KEGG" id="mbry:B1812_08850"/>
<proteinExistence type="predicted"/>
<sequence length="145" mass="15689">MCSKQLTLAQCAALSGLGPHEIMLGRTPNAVHDFLYADYLLDRDGEWEAVSDLIVADTRNSLGRGALSEAADLLIVLRRLLLKRLRMAPVRCLYSSRGPAFPRRVSAHAPVELRARMKAGGSSSSVLNAPAVAGPLHASRRSRES</sequence>
<dbReference type="AlphaFoldDB" id="A0A1W6MU83"/>
<gene>
    <name evidence="2" type="ORF">B1812_08850</name>
</gene>
<dbReference type="Proteomes" id="UP000193978">
    <property type="component" value="Chromosome"/>
</dbReference>
<evidence type="ECO:0000313" key="2">
    <source>
        <dbReference type="EMBL" id="ARN81173.1"/>
    </source>
</evidence>
<keyword evidence="3" id="KW-1185">Reference proteome</keyword>
<accession>A0A1W6MU83</accession>
<feature type="region of interest" description="Disordered" evidence="1">
    <location>
        <begin position="120"/>
        <end position="145"/>
    </location>
</feature>
<organism evidence="2 3">
    <name type="scientific">Methylocystis bryophila</name>
    <dbReference type="NCBI Taxonomy" id="655015"/>
    <lineage>
        <taxon>Bacteria</taxon>
        <taxon>Pseudomonadati</taxon>
        <taxon>Pseudomonadota</taxon>
        <taxon>Alphaproteobacteria</taxon>
        <taxon>Hyphomicrobiales</taxon>
        <taxon>Methylocystaceae</taxon>
        <taxon>Methylocystis</taxon>
    </lineage>
</organism>
<dbReference type="OrthoDB" id="8446505at2"/>
<name>A0A1W6MU83_9HYPH</name>